<dbReference type="NCBIfam" id="TIGR00787">
    <property type="entry name" value="dctP"/>
    <property type="match status" value="1"/>
</dbReference>
<dbReference type="CDD" id="cd13676">
    <property type="entry name" value="PBP2_TRAP_DctP2_like"/>
    <property type="match status" value="1"/>
</dbReference>
<dbReference type="PIRSF" id="PIRSF006470">
    <property type="entry name" value="DctB"/>
    <property type="match status" value="1"/>
</dbReference>
<dbReference type="Proteomes" id="UP001646157">
    <property type="component" value="Unassembled WGS sequence"/>
</dbReference>
<keyword evidence="2" id="KW-0813">Transport</keyword>
<evidence type="ECO:0000256" key="2">
    <source>
        <dbReference type="ARBA" id="ARBA00022448"/>
    </source>
</evidence>
<dbReference type="InterPro" id="IPR038404">
    <property type="entry name" value="TRAP_DctP_sf"/>
</dbReference>
<organism evidence="5 6">
    <name type="scientific">Rossellomorea pakistanensis</name>
    <dbReference type="NCBI Taxonomy" id="992288"/>
    <lineage>
        <taxon>Bacteria</taxon>
        <taxon>Bacillati</taxon>
        <taxon>Bacillota</taxon>
        <taxon>Bacilli</taxon>
        <taxon>Bacillales</taxon>
        <taxon>Bacillaceae</taxon>
        <taxon>Rossellomorea</taxon>
    </lineage>
</organism>
<dbReference type="InterPro" id="IPR004682">
    <property type="entry name" value="TRAP_DctP"/>
</dbReference>
<dbReference type="Gene3D" id="3.40.190.170">
    <property type="entry name" value="Bacterial extracellular solute-binding protein, family 7"/>
    <property type="match status" value="1"/>
</dbReference>
<evidence type="ECO:0000256" key="3">
    <source>
        <dbReference type="ARBA" id="ARBA00022729"/>
    </source>
</evidence>
<dbReference type="Pfam" id="PF03480">
    <property type="entry name" value="DctP"/>
    <property type="match status" value="1"/>
</dbReference>
<evidence type="ECO:0000256" key="4">
    <source>
        <dbReference type="SAM" id="SignalP"/>
    </source>
</evidence>
<dbReference type="PANTHER" id="PTHR33376">
    <property type="match status" value="1"/>
</dbReference>
<dbReference type="EMBL" id="JAFBDZ010000005">
    <property type="protein sequence ID" value="MBM7587736.1"/>
    <property type="molecule type" value="Genomic_DNA"/>
</dbReference>
<comment type="caution">
    <text evidence="5">The sequence shown here is derived from an EMBL/GenBank/DDBJ whole genome shotgun (WGS) entry which is preliminary data.</text>
</comment>
<dbReference type="RefSeq" id="WP_205174898.1">
    <property type="nucleotide sequence ID" value="NZ_JAFBDZ010000005.1"/>
</dbReference>
<evidence type="ECO:0000313" key="5">
    <source>
        <dbReference type="EMBL" id="MBM7587736.1"/>
    </source>
</evidence>
<gene>
    <name evidence="5" type="ORF">JOC86_004310</name>
</gene>
<accession>A0ABS2NIQ4</accession>
<feature type="signal peptide" evidence="4">
    <location>
        <begin position="1"/>
        <end position="20"/>
    </location>
</feature>
<protein>
    <submittedName>
        <fullName evidence="5">Tripartite ATP-independent transporter DctP family solute receptor</fullName>
    </submittedName>
</protein>
<reference evidence="5 6" key="1">
    <citation type="submission" date="2021-01" db="EMBL/GenBank/DDBJ databases">
        <title>Genomic Encyclopedia of Type Strains, Phase IV (KMG-IV): sequencing the most valuable type-strain genomes for metagenomic binning, comparative biology and taxonomic classification.</title>
        <authorList>
            <person name="Goeker M."/>
        </authorList>
    </citation>
    <scope>NUCLEOTIDE SEQUENCE [LARGE SCALE GENOMIC DNA]</scope>
    <source>
        <strain evidence="5 6">DSM 24834</strain>
    </source>
</reference>
<feature type="chain" id="PRO_5045327564" evidence="4">
    <location>
        <begin position="21"/>
        <end position="348"/>
    </location>
</feature>
<evidence type="ECO:0000313" key="6">
    <source>
        <dbReference type="Proteomes" id="UP001646157"/>
    </source>
</evidence>
<dbReference type="NCBIfam" id="NF037995">
    <property type="entry name" value="TRAP_S1"/>
    <property type="match status" value="1"/>
</dbReference>
<keyword evidence="3 4" id="KW-0732">Signal</keyword>
<keyword evidence="5" id="KW-0675">Receptor</keyword>
<proteinExistence type="inferred from homology"/>
<name>A0ABS2NIQ4_9BACI</name>
<evidence type="ECO:0000256" key="1">
    <source>
        <dbReference type="ARBA" id="ARBA00009023"/>
    </source>
</evidence>
<dbReference type="PROSITE" id="PS51257">
    <property type="entry name" value="PROKAR_LIPOPROTEIN"/>
    <property type="match status" value="1"/>
</dbReference>
<dbReference type="PANTHER" id="PTHR33376:SF7">
    <property type="entry name" value="C4-DICARBOXYLATE-BINDING PROTEIN DCTB"/>
    <property type="match status" value="1"/>
</dbReference>
<sequence>MKKWLFLVLIGLLFVTSACGRGALSEQQSSGGDKGEGNGAGKEKYTIRLPHLVPEEQSSHVALLEFKKTVEEQSDGQIEVELFPNGSLYGSDREAVEAVQLGNVEMTLPAAAAVAGFNKEFMVLDLPFLFDSKESAYKALDGEVGKQLLKGLEGSGLKGLVFGENGYRHISNNKHPITKPEDLEGLKIRTLENPVHTESFNLLGANASPFAFGELYTALQQNTFDAMENPISLYYTNKFYEVQKYLSLSGHVYASTVLLINDDFYHSLPEDLQKIIDDASVEFRDDQRKVATEQDEKWLAELKKNGMEVTELTKEQKALFKEAVQPVYEQFAPEIGEELIKKAQAANE</sequence>
<comment type="similarity">
    <text evidence="1">Belongs to the bacterial solute-binding protein 7 family.</text>
</comment>
<dbReference type="InterPro" id="IPR018389">
    <property type="entry name" value="DctP_fam"/>
</dbReference>
<keyword evidence="6" id="KW-1185">Reference proteome</keyword>